<keyword evidence="1" id="KW-1133">Transmembrane helix</keyword>
<accession>A0A239BNW9</accession>
<feature type="transmembrane region" description="Helical" evidence="1">
    <location>
        <begin position="12"/>
        <end position="31"/>
    </location>
</feature>
<dbReference type="EMBL" id="FZNY01000006">
    <property type="protein sequence ID" value="SNS09795.1"/>
    <property type="molecule type" value="Genomic_DNA"/>
</dbReference>
<reference evidence="2 3" key="1">
    <citation type="submission" date="2017-06" db="EMBL/GenBank/DDBJ databases">
        <authorList>
            <person name="Kim H.J."/>
            <person name="Triplett B.A."/>
        </authorList>
    </citation>
    <scope>NUCLEOTIDE SEQUENCE [LARGE SCALE GENOMIC DNA]</scope>
    <source>
        <strain evidence="2 3">DSM 25597</strain>
    </source>
</reference>
<keyword evidence="3" id="KW-1185">Reference proteome</keyword>
<name>A0A239BNW9_9FLAO</name>
<dbReference type="Proteomes" id="UP000198379">
    <property type="component" value="Unassembled WGS sequence"/>
</dbReference>
<evidence type="ECO:0000256" key="1">
    <source>
        <dbReference type="SAM" id="Phobius"/>
    </source>
</evidence>
<protein>
    <submittedName>
        <fullName evidence="2">Uncharacterized protein</fullName>
    </submittedName>
</protein>
<organism evidence="2 3">
    <name type="scientific">Dokdonia pacifica</name>
    <dbReference type="NCBI Taxonomy" id="1627892"/>
    <lineage>
        <taxon>Bacteria</taxon>
        <taxon>Pseudomonadati</taxon>
        <taxon>Bacteroidota</taxon>
        <taxon>Flavobacteriia</taxon>
        <taxon>Flavobacteriales</taxon>
        <taxon>Flavobacteriaceae</taxon>
        <taxon>Dokdonia</taxon>
    </lineage>
</organism>
<proteinExistence type="predicted"/>
<keyword evidence="1" id="KW-0812">Transmembrane</keyword>
<dbReference type="AlphaFoldDB" id="A0A239BNW9"/>
<gene>
    <name evidence="2" type="ORF">SAMN06265376_106343</name>
</gene>
<evidence type="ECO:0000313" key="3">
    <source>
        <dbReference type="Proteomes" id="UP000198379"/>
    </source>
</evidence>
<sequence length="59" mass="7058">MEFFDSLSNPTKVLVIFIGLAVLFMVVFANNNRNKNKLYRRKKRNFKDNYEAKKKEKSN</sequence>
<evidence type="ECO:0000313" key="2">
    <source>
        <dbReference type="EMBL" id="SNS09795.1"/>
    </source>
</evidence>
<keyword evidence="1" id="KW-0472">Membrane</keyword>